<gene>
    <name evidence="1" type="ORF">D1B31_22035</name>
</gene>
<keyword evidence="2" id="KW-1185">Reference proteome</keyword>
<dbReference type="EMBL" id="QWEG01000022">
    <property type="protein sequence ID" value="RHW31489.1"/>
    <property type="molecule type" value="Genomic_DNA"/>
</dbReference>
<evidence type="ECO:0000313" key="2">
    <source>
        <dbReference type="Proteomes" id="UP000284416"/>
    </source>
</evidence>
<dbReference type="AlphaFoldDB" id="A0A417YFE8"/>
<name>A0A417YFE8_9BACI</name>
<comment type="caution">
    <text evidence="1">The sequence shown here is derived from an EMBL/GenBank/DDBJ whole genome shotgun (WGS) entry which is preliminary data.</text>
</comment>
<evidence type="ECO:0000313" key="1">
    <source>
        <dbReference type="EMBL" id="RHW31489.1"/>
    </source>
</evidence>
<protein>
    <recommendedName>
        <fullName evidence="3">DUF4065 domain-containing protein</fullName>
    </recommendedName>
</protein>
<organism evidence="1 2">
    <name type="scientific">Neobacillus notoginsengisoli</name>
    <dbReference type="NCBI Taxonomy" id="1578198"/>
    <lineage>
        <taxon>Bacteria</taxon>
        <taxon>Bacillati</taxon>
        <taxon>Bacillota</taxon>
        <taxon>Bacilli</taxon>
        <taxon>Bacillales</taxon>
        <taxon>Bacillaceae</taxon>
        <taxon>Neobacillus</taxon>
    </lineage>
</organism>
<evidence type="ECO:0008006" key="3">
    <source>
        <dbReference type="Google" id="ProtNLM"/>
    </source>
</evidence>
<dbReference type="Proteomes" id="UP000284416">
    <property type="component" value="Unassembled WGS sequence"/>
</dbReference>
<proteinExistence type="predicted"/>
<accession>A0A417YFE8</accession>
<reference evidence="1 2" key="1">
    <citation type="journal article" date="2017" name="Int. J. Syst. Evol. Microbiol.">
        <title>Bacillus notoginsengisoli sp. nov., a novel bacterium isolated from the rhizosphere of Panax notoginseng.</title>
        <authorList>
            <person name="Zhang M.Y."/>
            <person name="Cheng J."/>
            <person name="Cai Y."/>
            <person name="Zhang T.Y."/>
            <person name="Wu Y.Y."/>
            <person name="Manikprabhu D."/>
            <person name="Li W.J."/>
            <person name="Zhang Y.X."/>
        </authorList>
    </citation>
    <scope>NUCLEOTIDE SEQUENCE [LARGE SCALE GENOMIC DNA]</scope>
    <source>
        <strain evidence="1 2">JCM 30743</strain>
    </source>
</reference>
<dbReference type="RefSeq" id="WP_118924548.1">
    <property type="nucleotide sequence ID" value="NZ_QWEG01000022.1"/>
</dbReference>
<sequence length="220" mass="25556">MEKLEQMMYYFIKEFPQKLGRTSLIKAIYLLDCEWYKSFGETYSGMEYKRDKNGPFNATFYDAKSSLCEMGLIYENPYIYSGGGGRGFEFYLLKEDPELENKINPVAKCIADEIVEKLSYKDLNSFLGFAYNTEPMLEILQVEDSGSKQIGRVLNMSRIKDPQGPKPLFNFEEIRKIAGTLDMENRGSDEDYNKTVIEEMNELSIFRERVEKVCQVIEEA</sequence>
<dbReference type="OrthoDB" id="2939174at2"/>